<evidence type="ECO:0000256" key="1">
    <source>
        <dbReference type="ARBA" id="ARBA00004141"/>
    </source>
</evidence>
<evidence type="ECO:0000313" key="6">
    <source>
        <dbReference type="EMBL" id="KUP05217.1"/>
    </source>
</evidence>
<comment type="subcellular location">
    <subcellularLocation>
        <location evidence="1">Membrane</location>
        <topology evidence="1">Multi-pass membrane protein</topology>
    </subcellularLocation>
</comment>
<dbReference type="AlphaFoldDB" id="A0A147K5W4"/>
<keyword evidence="3 5" id="KW-1133">Transmembrane helix</keyword>
<keyword evidence="4 5" id="KW-0472">Membrane</keyword>
<keyword evidence="7" id="KW-1185">Reference proteome</keyword>
<gene>
    <name evidence="6" type="ORF">Q75_13255</name>
</gene>
<dbReference type="Pfam" id="PF09685">
    <property type="entry name" value="MamF_MmsF"/>
    <property type="match status" value="1"/>
</dbReference>
<evidence type="ECO:0000256" key="5">
    <source>
        <dbReference type="SAM" id="Phobius"/>
    </source>
</evidence>
<evidence type="ECO:0008006" key="8">
    <source>
        <dbReference type="Google" id="ProtNLM"/>
    </source>
</evidence>
<dbReference type="InterPro" id="IPR019109">
    <property type="entry name" value="MamF_MmsF"/>
</dbReference>
<reference evidence="6 7" key="1">
    <citation type="journal article" date="2016" name="Front. Microbiol.">
        <title>Microevolution Analysis of Bacillus coahuilensis Unveils Differences in Phosphorus Acquisition Strategies and Their Regulation.</title>
        <authorList>
            <person name="Gomez-Lunar Z."/>
            <person name="Hernandez-Gonzalez I."/>
            <person name="Rodriguez-Torres M.D."/>
            <person name="Souza V."/>
            <person name="Olmedo-Alvarez G."/>
        </authorList>
    </citation>
    <scope>NUCLEOTIDE SEQUENCE [LARGE SCALE GENOMIC DNA]</scope>
    <source>
        <strain evidence="7">p1.1.43</strain>
    </source>
</reference>
<dbReference type="STRING" id="1150625.Q75_13255"/>
<feature type="transmembrane region" description="Helical" evidence="5">
    <location>
        <begin position="75"/>
        <end position="99"/>
    </location>
</feature>
<evidence type="ECO:0000256" key="2">
    <source>
        <dbReference type="ARBA" id="ARBA00022692"/>
    </source>
</evidence>
<organism evidence="6 7">
    <name type="scientific">Bacillus coahuilensis p1.1.43</name>
    <dbReference type="NCBI Taxonomy" id="1150625"/>
    <lineage>
        <taxon>Bacteria</taxon>
        <taxon>Bacillati</taxon>
        <taxon>Bacillota</taxon>
        <taxon>Bacilli</taxon>
        <taxon>Bacillales</taxon>
        <taxon>Bacillaceae</taxon>
        <taxon>Bacillus</taxon>
    </lineage>
</organism>
<accession>A0A147K5W4</accession>
<comment type="caution">
    <text evidence="6">The sequence shown here is derived from an EMBL/GenBank/DDBJ whole genome shotgun (WGS) entry which is preliminary data.</text>
</comment>
<dbReference type="EMBL" id="LDYG01000042">
    <property type="protein sequence ID" value="KUP05217.1"/>
    <property type="molecule type" value="Genomic_DNA"/>
</dbReference>
<feature type="transmembrane region" description="Helical" evidence="5">
    <location>
        <begin position="41"/>
        <end position="69"/>
    </location>
</feature>
<keyword evidence="2 5" id="KW-0812">Transmembrane</keyword>
<dbReference type="PATRIC" id="fig|1150625.3.peg.2790"/>
<evidence type="ECO:0000313" key="7">
    <source>
        <dbReference type="Proteomes" id="UP000074108"/>
    </source>
</evidence>
<protein>
    <recommendedName>
        <fullName evidence="8">DUF4870 domain-containing protein</fullName>
    </recommendedName>
</protein>
<proteinExistence type="predicted"/>
<dbReference type="OrthoDB" id="2328241at2"/>
<evidence type="ECO:0000256" key="4">
    <source>
        <dbReference type="ARBA" id="ARBA00023136"/>
    </source>
</evidence>
<name>A0A147K5W4_9BACI</name>
<feature type="transmembrane region" description="Helical" evidence="5">
    <location>
        <begin position="6"/>
        <end position="29"/>
    </location>
</feature>
<sequence length="106" mass="11361">MESNKVISSLCYFSIFFAGFIFPLIVLLISQDKKVKRHATGALVSHLIPFLGVVFIIIGVIGDISILAGTGGESIPVFFIVGIALAALLGLVITIWNVYKGIKVLL</sequence>
<dbReference type="Proteomes" id="UP000074108">
    <property type="component" value="Unassembled WGS sequence"/>
</dbReference>
<dbReference type="RefSeq" id="WP_010175229.1">
    <property type="nucleotide sequence ID" value="NZ_LDYG01000042.1"/>
</dbReference>
<evidence type="ECO:0000256" key="3">
    <source>
        <dbReference type="ARBA" id="ARBA00022989"/>
    </source>
</evidence>